<dbReference type="AlphaFoldDB" id="A0AAN7RJL1"/>
<keyword evidence="2" id="KW-0812">Transmembrane</keyword>
<organism evidence="3 4">
    <name type="scientific">Mycteria americana</name>
    <name type="common">Wood stork</name>
    <dbReference type="NCBI Taxonomy" id="33587"/>
    <lineage>
        <taxon>Eukaryota</taxon>
        <taxon>Metazoa</taxon>
        <taxon>Chordata</taxon>
        <taxon>Craniata</taxon>
        <taxon>Vertebrata</taxon>
        <taxon>Euteleostomi</taxon>
        <taxon>Archelosauria</taxon>
        <taxon>Archosauria</taxon>
        <taxon>Dinosauria</taxon>
        <taxon>Saurischia</taxon>
        <taxon>Theropoda</taxon>
        <taxon>Coelurosauria</taxon>
        <taxon>Aves</taxon>
        <taxon>Neognathae</taxon>
        <taxon>Neoaves</taxon>
        <taxon>Aequornithes</taxon>
        <taxon>Ciconiiformes</taxon>
        <taxon>Ciconiidae</taxon>
        <taxon>Mycteria</taxon>
    </lineage>
</organism>
<gene>
    <name evidence="3" type="ORF">QYF61_021268</name>
</gene>
<proteinExistence type="predicted"/>
<evidence type="ECO:0000313" key="3">
    <source>
        <dbReference type="EMBL" id="KAK4806672.1"/>
    </source>
</evidence>
<dbReference type="Proteomes" id="UP001333110">
    <property type="component" value="Unassembled WGS sequence"/>
</dbReference>
<protein>
    <submittedName>
        <fullName evidence="3">Uncharacterized protein</fullName>
    </submittedName>
</protein>
<feature type="region of interest" description="Disordered" evidence="1">
    <location>
        <begin position="14"/>
        <end position="39"/>
    </location>
</feature>
<accession>A0AAN7RJL1</accession>
<dbReference type="EMBL" id="JAUNZN010000036">
    <property type="protein sequence ID" value="KAK4806672.1"/>
    <property type="molecule type" value="Genomic_DNA"/>
</dbReference>
<evidence type="ECO:0000256" key="1">
    <source>
        <dbReference type="SAM" id="MobiDB-lite"/>
    </source>
</evidence>
<reference evidence="3 4" key="1">
    <citation type="journal article" date="2023" name="J. Hered.">
        <title>Chromosome-level genome of the wood stork (Mycteria americana) provides insight into avian chromosome evolution.</title>
        <authorList>
            <person name="Flamio R. Jr."/>
            <person name="Ramstad K.M."/>
        </authorList>
    </citation>
    <scope>NUCLEOTIDE SEQUENCE [LARGE SCALE GENOMIC DNA]</scope>
    <source>
        <strain evidence="3">JAX WOST 10</strain>
    </source>
</reference>
<evidence type="ECO:0000313" key="4">
    <source>
        <dbReference type="Proteomes" id="UP001333110"/>
    </source>
</evidence>
<keyword evidence="2" id="KW-1133">Transmembrane helix</keyword>
<comment type="caution">
    <text evidence="3">The sequence shown here is derived from an EMBL/GenBank/DDBJ whole genome shotgun (WGS) entry which is preliminary data.</text>
</comment>
<name>A0AAN7RJL1_MYCAM</name>
<keyword evidence="2" id="KW-0472">Membrane</keyword>
<evidence type="ECO:0000256" key="2">
    <source>
        <dbReference type="SAM" id="Phobius"/>
    </source>
</evidence>
<keyword evidence="4" id="KW-1185">Reference proteome</keyword>
<sequence>MALASYPGLSVPVPPAPISDADNGLGSTQEQKARTGAAGGPWAVPGILQGLPSTFTSQRQGNWGGSSPSAKTVLPPRGPAMPLWVWILRSALTLLFLASASIITLILETWSHCASGARQPRDIPVPITL</sequence>
<feature type="transmembrane region" description="Helical" evidence="2">
    <location>
        <begin position="83"/>
        <end position="107"/>
    </location>
</feature>